<feature type="transmembrane region" description="Helical" evidence="7">
    <location>
        <begin position="41"/>
        <end position="62"/>
    </location>
</feature>
<evidence type="ECO:0000256" key="3">
    <source>
        <dbReference type="ARBA" id="ARBA00022448"/>
    </source>
</evidence>
<dbReference type="InterPro" id="IPR024989">
    <property type="entry name" value="MFS_assoc_dom"/>
</dbReference>
<evidence type="ECO:0000256" key="4">
    <source>
        <dbReference type="ARBA" id="ARBA00022692"/>
    </source>
</evidence>
<feature type="transmembrane region" description="Helical" evidence="7">
    <location>
        <begin position="99"/>
        <end position="121"/>
    </location>
</feature>
<dbReference type="InterPro" id="IPR036259">
    <property type="entry name" value="MFS_trans_sf"/>
</dbReference>
<keyword evidence="5 7" id="KW-1133">Transmembrane helix</keyword>
<feature type="transmembrane region" description="Helical" evidence="7">
    <location>
        <begin position="297"/>
        <end position="319"/>
    </location>
</feature>
<gene>
    <name evidence="9" type="ORF">JK636_12425</name>
</gene>
<feature type="transmembrane region" description="Helical" evidence="7">
    <location>
        <begin position="272"/>
        <end position="291"/>
    </location>
</feature>
<keyword evidence="6 7" id="KW-0472">Membrane</keyword>
<dbReference type="PANTHER" id="PTHR16172:SF41">
    <property type="entry name" value="MAJOR FACILITATOR SUPERFAMILY DOMAIN-CONTAINING PROTEIN 6-LIKE"/>
    <property type="match status" value="1"/>
</dbReference>
<feature type="transmembrane region" description="Helical" evidence="7">
    <location>
        <begin position="12"/>
        <end position="35"/>
    </location>
</feature>
<comment type="subcellular location">
    <subcellularLocation>
        <location evidence="1">Cell membrane</location>
        <topology evidence="1">Multi-pass membrane protein</topology>
    </subcellularLocation>
</comment>
<evidence type="ECO:0000313" key="9">
    <source>
        <dbReference type="EMBL" id="MBL4936564.1"/>
    </source>
</evidence>
<feature type="transmembrane region" description="Helical" evidence="7">
    <location>
        <begin position="159"/>
        <end position="179"/>
    </location>
</feature>
<dbReference type="Proteomes" id="UP000632377">
    <property type="component" value="Unassembled WGS sequence"/>
</dbReference>
<keyword evidence="10" id="KW-1185">Reference proteome</keyword>
<feature type="transmembrane region" description="Helical" evidence="7">
    <location>
        <begin position="71"/>
        <end position="93"/>
    </location>
</feature>
<dbReference type="Gene3D" id="1.20.1250.20">
    <property type="entry name" value="MFS general substrate transporter like domains"/>
    <property type="match status" value="2"/>
</dbReference>
<evidence type="ECO:0000256" key="2">
    <source>
        <dbReference type="ARBA" id="ARBA00005241"/>
    </source>
</evidence>
<feature type="transmembrane region" description="Helical" evidence="7">
    <location>
        <begin position="331"/>
        <end position="355"/>
    </location>
</feature>
<dbReference type="PROSITE" id="PS50850">
    <property type="entry name" value="MFS"/>
    <property type="match status" value="1"/>
</dbReference>
<evidence type="ECO:0000256" key="1">
    <source>
        <dbReference type="ARBA" id="ARBA00004651"/>
    </source>
</evidence>
<evidence type="ECO:0000313" key="10">
    <source>
        <dbReference type="Proteomes" id="UP000632377"/>
    </source>
</evidence>
<proteinExistence type="inferred from homology"/>
<evidence type="ECO:0000256" key="5">
    <source>
        <dbReference type="ARBA" id="ARBA00022989"/>
    </source>
</evidence>
<dbReference type="PANTHER" id="PTHR16172">
    <property type="entry name" value="MAJOR FACILITATOR SUPERFAMILY DOMAIN-CONTAINING PROTEIN 6-LIKE"/>
    <property type="match status" value="1"/>
</dbReference>
<feature type="domain" description="Major facilitator superfamily (MFS) profile" evidence="8">
    <location>
        <begin position="1"/>
        <end position="385"/>
    </location>
</feature>
<dbReference type="Pfam" id="PF12832">
    <property type="entry name" value="MFS_1_like"/>
    <property type="match status" value="1"/>
</dbReference>
<feature type="transmembrane region" description="Helical" evidence="7">
    <location>
        <begin position="133"/>
        <end position="153"/>
    </location>
</feature>
<keyword evidence="4 7" id="KW-0812">Transmembrane</keyword>
<evidence type="ECO:0000259" key="8">
    <source>
        <dbReference type="PROSITE" id="PS50850"/>
    </source>
</evidence>
<dbReference type="SUPFAM" id="SSF103473">
    <property type="entry name" value="MFS general substrate transporter"/>
    <property type="match status" value="1"/>
</dbReference>
<reference evidence="9 10" key="1">
    <citation type="submission" date="2021-01" db="EMBL/GenBank/DDBJ databases">
        <title>Genome public.</title>
        <authorList>
            <person name="Liu C."/>
            <person name="Sun Q."/>
        </authorList>
    </citation>
    <scope>NUCLEOTIDE SEQUENCE [LARGE SCALE GENOMIC DNA]</scope>
    <source>
        <strain evidence="9 10">YIM B02515</strain>
    </source>
</reference>
<dbReference type="InterPro" id="IPR020846">
    <property type="entry name" value="MFS_dom"/>
</dbReference>
<dbReference type="PROSITE" id="PS00217">
    <property type="entry name" value="SUGAR_TRANSPORT_2"/>
    <property type="match status" value="1"/>
</dbReference>
<accession>A0ABS1TB31</accession>
<protein>
    <submittedName>
        <fullName evidence="9">MFS transporter</fullName>
    </submittedName>
</protein>
<evidence type="ECO:0000256" key="6">
    <source>
        <dbReference type="ARBA" id="ARBA00023136"/>
    </source>
</evidence>
<keyword evidence="3" id="KW-0813">Transport</keyword>
<feature type="transmembrane region" description="Helical" evidence="7">
    <location>
        <begin position="361"/>
        <end position="382"/>
    </location>
</feature>
<sequence length="395" mass="44109">MNKDIKRFRIFMFIYWAMILSVTGMYTMYIAQLGFSKKDVSIAVTIYTLAGLIGQSFIGYLVDKFRQIKKIMFACISMGLLVGIGMAFCTANWQIYIIIFIWGFFVVGTNSLSEAWCINILTKHNEQKNFGRVRGFGSIGYGFSGAFLGIILQSIGWKIYSYYILAAVILTLVIIYFMADSEKQITHKENEQVSIKEAFGQIFKIKPILVMIAIMFTYNFVMRGIYSYLGVLVSDFGGGARSLGLTYFFDASPEIITFFLAAKLLRKFHSKSLIFIAFLLQIVRLTVILIFNNAAAVMIMGVFSGFAFGLVAASYKTYIYELAPAKYKASCLSLSESIIGLSAIISAPIFGFVFTEFGTNYAIIFGLIIDIIAALVMLSGLLKREKPVQSTGLNV</sequence>
<dbReference type="InterPro" id="IPR051717">
    <property type="entry name" value="MFS_MFSD6"/>
</dbReference>
<feature type="transmembrane region" description="Helical" evidence="7">
    <location>
        <begin position="208"/>
        <end position="226"/>
    </location>
</feature>
<comment type="caution">
    <text evidence="9">The sequence shown here is derived from an EMBL/GenBank/DDBJ whole genome shotgun (WGS) entry which is preliminary data.</text>
</comment>
<dbReference type="InterPro" id="IPR005829">
    <property type="entry name" value="Sugar_transporter_CS"/>
</dbReference>
<dbReference type="EMBL" id="JAESWC010000007">
    <property type="protein sequence ID" value="MBL4936564.1"/>
    <property type="molecule type" value="Genomic_DNA"/>
</dbReference>
<dbReference type="RefSeq" id="WP_202749322.1">
    <property type="nucleotide sequence ID" value="NZ_JAESWC010000007.1"/>
</dbReference>
<organism evidence="9 10">
    <name type="scientific">Clostridium rhizosphaerae</name>
    <dbReference type="NCBI Taxonomy" id="2803861"/>
    <lineage>
        <taxon>Bacteria</taxon>
        <taxon>Bacillati</taxon>
        <taxon>Bacillota</taxon>
        <taxon>Clostridia</taxon>
        <taxon>Eubacteriales</taxon>
        <taxon>Clostridiaceae</taxon>
        <taxon>Clostridium</taxon>
    </lineage>
</organism>
<feature type="transmembrane region" description="Helical" evidence="7">
    <location>
        <begin position="246"/>
        <end position="265"/>
    </location>
</feature>
<comment type="similarity">
    <text evidence="2">Belongs to the major facilitator superfamily. MFSD6 family.</text>
</comment>
<evidence type="ECO:0000256" key="7">
    <source>
        <dbReference type="SAM" id="Phobius"/>
    </source>
</evidence>
<name>A0ABS1TB31_9CLOT</name>